<proteinExistence type="predicted"/>
<reference evidence="1 2" key="1">
    <citation type="journal article" date="2019" name="Environ. Microbiol.">
        <title>Species interactions and distinct microbial communities in high Arctic permafrost affected cryosols are associated with the CH4 and CO2 gas fluxes.</title>
        <authorList>
            <person name="Altshuler I."/>
            <person name="Hamel J."/>
            <person name="Turney S."/>
            <person name="Magnuson E."/>
            <person name="Levesque R."/>
            <person name="Greer C."/>
            <person name="Whyte L.G."/>
        </authorList>
    </citation>
    <scope>NUCLEOTIDE SEQUENCE [LARGE SCALE GENOMIC DNA]</scope>
    <source>
        <strain evidence="1 2">S13Y</strain>
    </source>
</reference>
<keyword evidence="2" id="KW-1185">Reference proteome</keyword>
<dbReference type="GO" id="GO:0016740">
    <property type="term" value="F:transferase activity"/>
    <property type="evidence" value="ECO:0007669"/>
    <property type="project" value="UniProtKB-KW"/>
</dbReference>
<sequence>MDQLSRLRNWYAAQCDGDWEHSYGIKINTLDNPGWLLHIDVTDTELQDRPFTTIHRGDSEDGIEWLHCKVESGKFEAAGGMPNLPDMLQVFLAWAGY</sequence>
<accession>A0A502CFH8</accession>
<evidence type="ECO:0000313" key="1">
    <source>
        <dbReference type="EMBL" id="TPG11354.1"/>
    </source>
</evidence>
<dbReference type="InterPro" id="IPR028228">
    <property type="entry name" value="Imm53"/>
</dbReference>
<comment type="caution">
    <text evidence="1">The sequence shown here is derived from an EMBL/GenBank/DDBJ whole genome shotgun (WGS) entry which is preliminary data.</text>
</comment>
<dbReference type="RefSeq" id="WP_140648578.1">
    <property type="nucleotide sequence ID" value="NZ_RCZO01000001.1"/>
</dbReference>
<dbReference type="AlphaFoldDB" id="A0A502CFH8"/>
<dbReference type="Pfam" id="PF15580">
    <property type="entry name" value="Imm53"/>
    <property type="match status" value="1"/>
</dbReference>
<keyword evidence="1" id="KW-0808">Transferase</keyword>
<evidence type="ECO:0000313" key="2">
    <source>
        <dbReference type="Proteomes" id="UP000319486"/>
    </source>
</evidence>
<dbReference type="EMBL" id="RCZO01000001">
    <property type="protein sequence ID" value="TPG11354.1"/>
    <property type="molecule type" value="Genomic_DNA"/>
</dbReference>
<gene>
    <name evidence="1" type="ORF">EAH88_02115</name>
</gene>
<dbReference type="Proteomes" id="UP000319486">
    <property type="component" value="Unassembled WGS sequence"/>
</dbReference>
<name>A0A502CFH8_9GAMM</name>
<protein>
    <submittedName>
        <fullName evidence="1">Rhodanese-related sulfurtransferase</fullName>
    </submittedName>
</protein>
<organism evidence="1 2">
    <name type="scientific">Rhodanobacter glycinis</name>
    <dbReference type="NCBI Taxonomy" id="582702"/>
    <lineage>
        <taxon>Bacteria</taxon>
        <taxon>Pseudomonadati</taxon>
        <taxon>Pseudomonadota</taxon>
        <taxon>Gammaproteobacteria</taxon>
        <taxon>Lysobacterales</taxon>
        <taxon>Rhodanobacteraceae</taxon>
        <taxon>Rhodanobacter</taxon>
    </lineage>
</organism>